<gene>
    <name evidence="2" type="ORF">GCM10009838_11410</name>
</gene>
<keyword evidence="1" id="KW-1133">Transmembrane helix</keyword>
<accession>A0ABP5C3F3</accession>
<keyword evidence="1" id="KW-0472">Membrane</keyword>
<proteinExistence type="predicted"/>
<organism evidence="2 3">
    <name type="scientific">Catenulispora subtropica</name>
    <dbReference type="NCBI Taxonomy" id="450798"/>
    <lineage>
        <taxon>Bacteria</taxon>
        <taxon>Bacillati</taxon>
        <taxon>Actinomycetota</taxon>
        <taxon>Actinomycetes</taxon>
        <taxon>Catenulisporales</taxon>
        <taxon>Catenulisporaceae</taxon>
        <taxon>Catenulispora</taxon>
    </lineage>
</organism>
<sequence>MGVVVGVAMTRHWTAVLDPVTVLPAPLIGAVVGLMAGTYPALRAARIEPVEALRR</sequence>
<dbReference type="Proteomes" id="UP001499854">
    <property type="component" value="Unassembled WGS sequence"/>
</dbReference>
<protein>
    <recommendedName>
        <fullName evidence="4">ABC transporter permease</fullName>
    </recommendedName>
</protein>
<keyword evidence="3" id="KW-1185">Reference proteome</keyword>
<name>A0ABP5C3F3_9ACTN</name>
<dbReference type="EMBL" id="BAAAQM010000004">
    <property type="protein sequence ID" value="GAA1957159.1"/>
    <property type="molecule type" value="Genomic_DNA"/>
</dbReference>
<feature type="transmembrane region" description="Helical" evidence="1">
    <location>
        <begin position="20"/>
        <end position="42"/>
    </location>
</feature>
<evidence type="ECO:0000256" key="1">
    <source>
        <dbReference type="SAM" id="Phobius"/>
    </source>
</evidence>
<comment type="caution">
    <text evidence="2">The sequence shown here is derived from an EMBL/GenBank/DDBJ whole genome shotgun (WGS) entry which is preliminary data.</text>
</comment>
<reference evidence="3" key="1">
    <citation type="journal article" date="2019" name="Int. J. Syst. Evol. Microbiol.">
        <title>The Global Catalogue of Microorganisms (GCM) 10K type strain sequencing project: providing services to taxonomists for standard genome sequencing and annotation.</title>
        <authorList>
            <consortium name="The Broad Institute Genomics Platform"/>
            <consortium name="The Broad Institute Genome Sequencing Center for Infectious Disease"/>
            <person name="Wu L."/>
            <person name="Ma J."/>
        </authorList>
    </citation>
    <scope>NUCLEOTIDE SEQUENCE [LARGE SCALE GENOMIC DNA]</scope>
    <source>
        <strain evidence="3">JCM 16013</strain>
    </source>
</reference>
<evidence type="ECO:0008006" key="4">
    <source>
        <dbReference type="Google" id="ProtNLM"/>
    </source>
</evidence>
<evidence type="ECO:0000313" key="3">
    <source>
        <dbReference type="Proteomes" id="UP001499854"/>
    </source>
</evidence>
<evidence type="ECO:0000313" key="2">
    <source>
        <dbReference type="EMBL" id="GAA1957159.1"/>
    </source>
</evidence>
<keyword evidence="1" id="KW-0812">Transmembrane</keyword>